<evidence type="ECO:0000313" key="2">
    <source>
        <dbReference type="Proteomes" id="UP000587527"/>
    </source>
</evidence>
<sequence length="276" mass="30053">MTTEVLAKSPVAADEFAEQWQAWHRSHETRRADPHGFLAITGIHWLGPEPQRFTDAPGTWTATDDDITVVLDDGDELVIDGVTVRGEHSFGAIAERASVHARWQAAVIEVARRGGYAIVRPRHPDNPVLAAYRGTPAYEPDPRWAVTGRYVPFAEPRPTTVGSVVDELHHVYPALGRVDFAVDGQPLSLTVFEGYTPGSLTILFTDATSGVTTYAANRSLQLGPPDEDGTVTVDFNRATNLPCAYTDHATCPLPPAENRLAVAVEAGERYPYETAV</sequence>
<reference evidence="1 2" key="1">
    <citation type="submission" date="2020-08" db="EMBL/GenBank/DDBJ databases">
        <title>Sequencing the genomes of 1000 actinobacteria strains.</title>
        <authorList>
            <person name="Klenk H.-P."/>
        </authorList>
    </citation>
    <scope>NUCLEOTIDE SEQUENCE [LARGE SCALE GENOMIC DNA]</scope>
    <source>
        <strain evidence="1 2">DSM 45362</strain>
    </source>
</reference>
<accession>A0A841C673</accession>
<name>A0A841C673_9ACTN</name>
<dbReference type="InterPro" id="IPR012467">
    <property type="entry name" value="DUF1684"/>
</dbReference>
<keyword evidence="2" id="KW-1185">Reference proteome</keyword>
<evidence type="ECO:0000313" key="1">
    <source>
        <dbReference type="EMBL" id="MBB5874582.1"/>
    </source>
</evidence>
<dbReference type="EMBL" id="JACHMN010000003">
    <property type="protein sequence ID" value="MBB5874582.1"/>
    <property type="molecule type" value="Genomic_DNA"/>
</dbReference>
<gene>
    <name evidence="1" type="ORF">F4553_008016</name>
</gene>
<dbReference type="Pfam" id="PF07920">
    <property type="entry name" value="DUF1684"/>
    <property type="match status" value="1"/>
</dbReference>
<organism evidence="1 2">
    <name type="scientific">Allocatelliglobosispora scoriae</name>
    <dbReference type="NCBI Taxonomy" id="643052"/>
    <lineage>
        <taxon>Bacteria</taxon>
        <taxon>Bacillati</taxon>
        <taxon>Actinomycetota</taxon>
        <taxon>Actinomycetes</taxon>
        <taxon>Micromonosporales</taxon>
        <taxon>Micromonosporaceae</taxon>
        <taxon>Allocatelliglobosispora</taxon>
    </lineage>
</organism>
<dbReference type="RefSeq" id="WP_184846816.1">
    <property type="nucleotide sequence ID" value="NZ_JACHMN010000003.1"/>
</dbReference>
<dbReference type="PANTHER" id="PTHR41913">
    <property type="entry name" value="DUF1684 DOMAIN-CONTAINING PROTEIN"/>
    <property type="match status" value="1"/>
</dbReference>
<comment type="caution">
    <text evidence="1">The sequence shown here is derived from an EMBL/GenBank/DDBJ whole genome shotgun (WGS) entry which is preliminary data.</text>
</comment>
<dbReference type="PANTHER" id="PTHR41913:SF1">
    <property type="entry name" value="DUF1684 DOMAIN-CONTAINING PROTEIN"/>
    <property type="match status" value="1"/>
</dbReference>
<proteinExistence type="predicted"/>
<dbReference type="Proteomes" id="UP000587527">
    <property type="component" value="Unassembled WGS sequence"/>
</dbReference>
<dbReference type="AlphaFoldDB" id="A0A841C673"/>
<protein>
    <submittedName>
        <fullName evidence="1">Uncharacterized protein (DUF1684 family)</fullName>
    </submittedName>
</protein>